<dbReference type="Proteomes" id="UP000825729">
    <property type="component" value="Unassembled WGS sequence"/>
</dbReference>
<accession>A0AAV7ERE4</accession>
<name>A0AAV7ERE4_ARIFI</name>
<reference evidence="1 2" key="1">
    <citation type="submission" date="2021-07" db="EMBL/GenBank/DDBJ databases">
        <title>The Aristolochia fimbriata genome: insights into angiosperm evolution, floral development and chemical biosynthesis.</title>
        <authorList>
            <person name="Jiao Y."/>
        </authorList>
    </citation>
    <scope>NUCLEOTIDE SEQUENCE [LARGE SCALE GENOMIC DNA]</scope>
    <source>
        <strain evidence="1">IBCAS-2021</strain>
        <tissue evidence="1">Leaf</tissue>
    </source>
</reference>
<organism evidence="1 2">
    <name type="scientific">Aristolochia fimbriata</name>
    <name type="common">White veined hardy Dutchman's pipe vine</name>
    <dbReference type="NCBI Taxonomy" id="158543"/>
    <lineage>
        <taxon>Eukaryota</taxon>
        <taxon>Viridiplantae</taxon>
        <taxon>Streptophyta</taxon>
        <taxon>Embryophyta</taxon>
        <taxon>Tracheophyta</taxon>
        <taxon>Spermatophyta</taxon>
        <taxon>Magnoliopsida</taxon>
        <taxon>Magnoliidae</taxon>
        <taxon>Piperales</taxon>
        <taxon>Aristolochiaceae</taxon>
        <taxon>Aristolochia</taxon>
    </lineage>
</organism>
<protein>
    <submittedName>
        <fullName evidence="1">Uncharacterized protein</fullName>
    </submittedName>
</protein>
<evidence type="ECO:0000313" key="2">
    <source>
        <dbReference type="Proteomes" id="UP000825729"/>
    </source>
</evidence>
<sequence>MRVQSPMLPLIRSSCVFGEVEASDESSLRLRKRSECRRQASSSDLMCLITANKKKRRLCFECIYYLMPSSEFR</sequence>
<gene>
    <name evidence="1" type="ORF">H6P81_011124</name>
</gene>
<comment type="caution">
    <text evidence="1">The sequence shown here is derived from an EMBL/GenBank/DDBJ whole genome shotgun (WGS) entry which is preliminary data.</text>
</comment>
<dbReference type="AlphaFoldDB" id="A0AAV7ERE4"/>
<keyword evidence="2" id="KW-1185">Reference proteome</keyword>
<evidence type="ECO:0000313" key="1">
    <source>
        <dbReference type="EMBL" id="KAG9451159.1"/>
    </source>
</evidence>
<proteinExistence type="predicted"/>
<dbReference type="EMBL" id="JAINDJ010000004">
    <property type="protein sequence ID" value="KAG9451159.1"/>
    <property type="molecule type" value="Genomic_DNA"/>
</dbReference>